<accession>A0ABW2TVE0</accession>
<comment type="caution">
    <text evidence="1">The sequence shown here is derived from an EMBL/GenBank/DDBJ whole genome shotgun (WGS) entry which is preliminary data.</text>
</comment>
<evidence type="ECO:0008006" key="3">
    <source>
        <dbReference type="Google" id="ProtNLM"/>
    </source>
</evidence>
<evidence type="ECO:0000313" key="2">
    <source>
        <dbReference type="Proteomes" id="UP001596512"/>
    </source>
</evidence>
<keyword evidence="2" id="KW-1185">Reference proteome</keyword>
<protein>
    <recommendedName>
        <fullName evidence="3">Aspartate aminotransferase family protein</fullName>
    </recommendedName>
</protein>
<organism evidence="1 2">
    <name type="scientific">Actinokineospora soli</name>
    <dbReference type="NCBI Taxonomy" id="1048753"/>
    <lineage>
        <taxon>Bacteria</taxon>
        <taxon>Bacillati</taxon>
        <taxon>Actinomycetota</taxon>
        <taxon>Actinomycetes</taxon>
        <taxon>Pseudonocardiales</taxon>
        <taxon>Pseudonocardiaceae</taxon>
        <taxon>Actinokineospora</taxon>
    </lineage>
</organism>
<evidence type="ECO:0000313" key="1">
    <source>
        <dbReference type="EMBL" id="MFC7617847.1"/>
    </source>
</evidence>
<sequence length="50" mass="5632">MIERVQRGGEAWFGGTTWNGVRAMRISVVNWRTDDRDVDRAVAAVRAALD</sequence>
<dbReference type="EMBL" id="JBHTEY010000004">
    <property type="protein sequence ID" value="MFC7617847.1"/>
    <property type="molecule type" value="Genomic_DNA"/>
</dbReference>
<name>A0ABW2TVE0_9PSEU</name>
<dbReference type="Proteomes" id="UP001596512">
    <property type="component" value="Unassembled WGS sequence"/>
</dbReference>
<dbReference type="InterPro" id="IPR015424">
    <property type="entry name" value="PyrdxlP-dep_Trfase"/>
</dbReference>
<gene>
    <name evidence="1" type="ORF">ACFQV2_35005</name>
</gene>
<dbReference type="SUPFAM" id="SSF53383">
    <property type="entry name" value="PLP-dependent transferases"/>
    <property type="match status" value="1"/>
</dbReference>
<reference evidence="2" key="1">
    <citation type="journal article" date="2019" name="Int. J. Syst. Evol. Microbiol.">
        <title>The Global Catalogue of Microorganisms (GCM) 10K type strain sequencing project: providing services to taxonomists for standard genome sequencing and annotation.</title>
        <authorList>
            <consortium name="The Broad Institute Genomics Platform"/>
            <consortium name="The Broad Institute Genome Sequencing Center for Infectious Disease"/>
            <person name="Wu L."/>
            <person name="Ma J."/>
        </authorList>
    </citation>
    <scope>NUCLEOTIDE SEQUENCE [LARGE SCALE GENOMIC DNA]</scope>
    <source>
        <strain evidence="2">JCM 17695</strain>
    </source>
</reference>
<dbReference type="InterPro" id="IPR015422">
    <property type="entry name" value="PyrdxlP-dep_Trfase_small"/>
</dbReference>
<dbReference type="Gene3D" id="3.90.1150.10">
    <property type="entry name" value="Aspartate Aminotransferase, domain 1"/>
    <property type="match status" value="1"/>
</dbReference>
<proteinExistence type="predicted"/>